<evidence type="ECO:0000313" key="3">
    <source>
        <dbReference type="Proteomes" id="UP000214610"/>
    </source>
</evidence>
<dbReference type="Proteomes" id="UP000214610">
    <property type="component" value="Unassembled WGS sequence"/>
</dbReference>
<reference evidence="3" key="1">
    <citation type="submission" date="2017-05" db="EMBL/GenBank/DDBJ databases">
        <title>Improved OligoMM genomes.</title>
        <authorList>
            <person name="Garzetti D."/>
        </authorList>
    </citation>
    <scope>NUCLEOTIDE SEQUENCE [LARGE SCALE GENOMIC DNA]</scope>
    <source>
        <strain evidence="3">YL45</strain>
    </source>
</reference>
<evidence type="ECO:0000259" key="1">
    <source>
        <dbReference type="Pfam" id="PF16778"/>
    </source>
</evidence>
<accession>A0A227KSM8</accession>
<dbReference type="GeneID" id="78363033"/>
<comment type="caution">
    <text evidence="2">The sequence shown here is derived from an EMBL/GenBank/DDBJ whole genome shotgun (WGS) entry which is preliminary data.</text>
</comment>
<gene>
    <name evidence="2" type="ORF">ADH67_00655</name>
</gene>
<keyword evidence="3" id="KW-1185">Reference proteome</keyword>
<dbReference type="AlphaFoldDB" id="A0A227KSM8"/>
<dbReference type="Pfam" id="PF16778">
    <property type="entry name" value="Phage_tail_APC"/>
    <property type="match status" value="1"/>
</dbReference>
<protein>
    <submittedName>
        <fullName evidence="2">Cell wall protein</fullName>
    </submittedName>
</protein>
<evidence type="ECO:0000313" key="2">
    <source>
        <dbReference type="EMBL" id="OXE50847.1"/>
    </source>
</evidence>
<organism evidence="2 3">
    <name type="scientific">Turicimonas muris</name>
    <dbReference type="NCBI Taxonomy" id="1796652"/>
    <lineage>
        <taxon>Bacteria</taxon>
        <taxon>Pseudomonadati</taxon>
        <taxon>Pseudomonadota</taxon>
        <taxon>Betaproteobacteria</taxon>
        <taxon>Burkholderiales</taxon>
        <taxon>Sutterellaceae</taxon>
        <taxon>Turicimonas</taxon>
    </lineage>
</organism>
<name>A0A227KSM8_9BURK</name>
<dbReference type="EMBL" id="NHMP01000001">
    <property type="protein sequence ID" value="OXE50847.1"/>
    <property type="molecule type" value="Genomic_DNA"/>
</dbReference>
<proteinExistence type="predicted"/>
<feature type="domain" description="Phage tail assembly chaperone-like" evidence="1">
    <location>
        <begin position="112"/>
        <end position="179"/>
    </location>
</feature>
<sequence>MKTLDEVKQEYLQEALKRPLSRYSLKNANGKIVVESNSQGQHAFTDEQDEDYARQHYKVSENFKTSEGKVITFWKMELSPSGLFRSADGNYYTENELPENDDDFIKSKYSDVIKVERNARICDTDDYIKLPDITVQKMAKAKRTALSDEDRAYLEAYRQALRNMPETAGFPFVDWPEFPSALAYELQQKVESRDRMKQGGF</sequence>
<dbReference type="RefSeq" id="WP_066590708.1">
    <property type="nucleotide sequence ID" value="NZ_CP065313.1"/>
</dbReference>
<dbReference type="InterPro" id="IPR031893">
    <property type="entry name" value="Phage_tail_APC"/>
</dbReference>